<gene>
    <name evidence="4" type="ORF">B9G98_01869</name>
</gene>
<dbReference type="OrthoDB" id="10261452at2759"/>
<accession>A0A2T0FH34</accession>
<evidence type="ECO:0000259" key="3">
    <source>
        <dbReference type="PROSITE" id="PS50833"/>
    </source>
</evidence>
<feature type="region of interest" description="Disordered" evidence="1">
    <location>
        <begin position="302"/>
        <end position="398"/>
    </location>
</feature>
<dbReference type="PROSITE" id="PS50833">
    <property type="entry name" value="BRIX"/>
    <property type="match status" value="1"/>
</dbReference>
<dbReference type="PANTHER" id="PTHR12661">
    <property type="entry name" value="PETER PAN-RELATED"/>
    <property type="match status" value="1"/>
</dbReference>
<dbReference type="Pfam" id="PF04427">
    <property type="entry name" value="Brix"/>
    <property type="match status" value="1"/>
</dbReference>
<evidence type="ECO:0000313" key="4">
    <source>
        <dbReference type="EMBL" id="PRT54249.1"/>
    </source>
</evidence>
<feature type="transmembrane region" description="Helical" evidence="2">
    <location>
        <begin position="66"/>
        <end position="84"/>
    </location>
</feature>
<proteinExistence type="predicted"/>
<dbReference type="PANTHER" id="PTHR12661:SF5">
    <property type="entry name" value="SUPPRESSOR OF SWI4 1 HOMOLOG"/>
    <property type="match status" value="1"/>
</dbReference>
<dbReference type="AlphaFoldDB" id="A0A2T0FH34"/>
<keyword evidence="5" id="KW-1185">Reference proteome</keyword>
<keyword evidence="2" id="KW-1133">Transmembrane helix</keyword>
<dbReference type="GO" id="GO:0030687">
    <property type="term" value="C:preribosome, large subunit precursor"/>
    <property type="evidence" value="ECO:0007669"/>
    <property type="project" value="TreeGrafter"/>
</dbReference>
<feature type="region of interest" description="Disordered" evidence="1">
    <location>
        <begin position="234"/>
        <end position="257"/>
    </location>
</feature>
<keyword evidence="2" id="KW-0472">Membrane</keyword>
<keyword evidence="2" id="KW-0812">Transmembrane</keyword>
<dbReference type="Gene3D" id="3.40.50.10480">
    <property type="entry name" value="Probable brix-domain ribosomal biogenesis protein"/>
    <property type="match status" value="1"/>
</dbReference>
<feature type="compositionally biased region" description="Acidic residues" evidence="1">
    <location>
        <begin position="356"/>
        <end position="398"/>
    </location>
</feature>
<evidence type="ECO:0000256" key="1">
    <source>
        <dbReference type="SAM" id="MobiDB-lite"/>
    </source>
</evidence>
<sequence length="398" mass="44837">MAKRRHKRRTHVVETGVEDVPKSMVVKMGDAKRHPTKALSALVRDFRAMMQPHTAARLKERKANRLKDFLVMAGPLGVSHFFLFSQTHTGNTTLRIARTPRGPTVYFKVKQYSLARDIQKTQTHPHALTRELQNPPVLVMNNFSTEKTSDLDALITSTFQNMLPTIDIQKTKLSSIQRVMLVNRDAETGDIDIRHYALVTRTVGASRAIKKLSAAKMGHRDLPDLSRLGEAADYMMDPGQSDSEGEDEVLDTPAAGTVTEQQRIRKAVKLVEVGPRLRLSVLKVEDGLCQGKTLFHAHETRTAKQAAKLEDKHRQRDALREQRRKQQEENVRKKREAQTSRSQRGKLKAKMQTEGSDSEGASDEEMADSASDSEPEYQDPSEMNDYELEAELAAEESS</sequence>
<dbReference type="GO" id="GO:0006364">
    <property type="term" value="P:rRNA processing"/>
    <property type="evidence" value="ECO:0007669"/>
    <property type="project" value="InterPro"/>
</dbReference>
<dbReference type="GO" id="GO:0000027">
    <property type="term" value="P:ribosomal large subunit assembly"/>
    <property type="evidence" value="ECO:0007669"/>
    <property type="project" value="TreeGrafter"/>
</dbReference>
<comment type="caution">
    <text evidence="4">The sequence shown here is derived from an EMBL/GenBank/DDBJ whole genome shotgun (WGS) entry which is preliminary data.</text>
</comment>
<dbReference type="Proteomes" id="UP000238350">
    <property type="component" value="Unassembled WGS sequence"/>
</dbReference>
<dbReference type="InterPro" id="IPR045112">
    <property type="entry name" value="PPAN-like"/>
</dbReference>
<dbReference type="SMART" id="SM00879">
    <property type="entry name" value="Brix"/>
    <property type="match status" value="1"/>
</dbReference>
<dbReference type="InterPro" id="IPR007109">
    <property type="entry name" value="Brix"/>
</dbReference>
<dbReference type="EMBL" id="NDIQ01000021">
    <property type="protein sequence ID" value="PRT54249.1"/>
    <property type="molecule type" value="Genomic_DNA"/>
</dbReference>
<dbReference type="GO" id="GO:0019843">
    <property type="term" value="F:rRNA binding"/>
    <property type="evidence" value="ECO:0007669"/>
    <property type="project" value="InterPro"/>
</dbReference>
<feature type="compositionally biased region" description="Basic and acidic residues" evidence="1">
    <location>
        <begin position="302"/>
        <end position="331"/>
    </location>
</feature>
<dbReference type="GeneID" id="36515617"/>
<protein>
    <submittedName>
        <fullName evidence="4">Ribosome biogenesis protein SSF2</fullName>
    </submittedName>
</protein>
<name>A0A2T0FH34_9ASCO</name>
<dbReference type="RefSeq" id="XP_024664194.1">
    <property type="nucleotide sequence ID" value="XM_024808426.1"/>
</dbReference>
<organism evidence="4 5">
    <name type="scientific">Wickerhamiella sorbophila</name>
    <dbReference type="NCBI Taxonomy" id="45607"/>
    <lineage>
        <taxon>Eukaryota</taxon>
        <taxon>Fungi</taxon>
        <taxon>Dikarya</taxon>
        <taxon>Ascomycota</taxon>
        <taxon>Saccharomycotina</taxon>
        <taxon>Dipodascomycetes</taxon>
        <taxon>Dipodascales</taxon>
        <taxon>Trichomonascaceae</taxon>
        <taxon>Wickerhamiella</taxon>
    </lineage>
</organism>
<evidence type="ECO:0000256" key="2">
    <source>
        <dbReference type="SAM" id="Phobius"/>
    </source>
</evidence>
<dbReference type="STRING" id="45607.A0A2T0FH34"/>
<evidence type="ECO:0000313" key="5">
    <source>
        <dbReference type="Proteomes" id="UP000238350"/>
    </source>
</evidence>
<feature type="domain" description="Brix" evidence="3">
    <location>
        <begin position="25"/>
        <end position="290"/>
    </location>
</feature>
<reference evidence="4 5" key="1">
    <citation type="submission" date="2017-04" db="EMBL/GenBank/DDBJ databases">
        <title>Genome sequencing of [Candida] sorbophila.</title>
        <authorList>
            <person name="Ahn J.O."/>
        </authorList>
    </citation>
    <scope>NUCLEOTIDE SEQUENCE [LARGE SCALE GENOMIC DNA]</scope>
    <source>
        <strain evidence="4 5">DS02</strain>
    </source>
</reference>